<feature type="signal peptide" evidence="13">
    <location>
        <begin position="1"/>
        <end position="26"/>
    </location>
</feature>
<reference evidence="16" key="3">
    <citation type="submission" date="2020-03" db="EMBL/GenBank/DDBJ databases">
        <title>The second near-complete assembly of the hexaploid bread wheat (Triticum aestivum) genome.</title>
        <authorList>
            <person name="Zimin A.V."/>
            <person name="Puiu D."/>
            <person name="Shumante A."/>
            <person name="Alonge M."/>
            <person name="Salzberg S.L."/>
        </authorList>
    </citation>
    <scope>NUCLEOTIDE SEQUENCE</scope>
    <source>
        <tissue evidence="16">Leaf</tissue>
    </source>
</reference>
<dbReference type="Pfam" id="PF23598">
    <property type="entry name" value="LRR_14"/>
    <property type="match status" value="1"/>
</dbReference>
<reference evidence="17 18" key="2">
    <citation type="submission" date="2018-05" db="EMBL/GenBank/DDBJ databases">
        <authorList>
            <person name="Thind KAUR A."/>
        </authorList>
    </citation>
    <scope>NUCLEOTIDE SEQUENCE [LARGE SCALE GENOMIC DNA]</scope>
</reference>
<dbReference type="eggNOG" id="KOG0619">
    <property type="taxonomic scope" value="Eukaryota"/>
</dbReference>
<dbReference type="InterPro" id="IPR032675">
    <property type="entry name" value="LRR_dom_sf"/>
</dbReference>
<dbReference type="Gramene" id="TraesNOR2D03G01122350.1">
    <property type="protein sequence ID" value="TraesNOR2D03G01122350.1.CDS1"/>
    <property type="gene ID" value="TraesNOR2D03G01122350"/>
</dbReference>
<evidence type="ECO:0000256" key="5">
    <source>
        <dbReference type="ARBA" id="ARBA00022626"/>
    </source>
</evidence>
<dbReference type="Gene3D" id="3.80.10.10">
    <property type="entry name" value="Ribonuclease Inhibitor"/>
    <property type="match status" value="5"/>
</dbReference>
<dbReference type="Gramene" id="TraesROB_scaffold_017180_01G000100.1">
    <property type="protein sequence ID" value="TraesROB_scaffold_017180_01G000100.1"/>
    <property type="gene ID" value="TraesROB_scaffold_017180_01G000100"/>
</dbReference>
<feature type="chain" id="PRO_5044701044" description="Leucine-rich repeat-containing N-terminal plant-type domain-containing protein" evidence="13">
    <location>
        <begin position="27"/>
        <end position="1015"/>
    </location>
</feature>
<dbReference type="InterPro" id="IPR046956">
    <property type="entry name" value="RLP23-like"/>
</dbReference>
<evidence type="ECO:0008006" key="19">
    <source>
        <dbReference type="Google" id="ProtNLM"/>
    </source>
</evidence>
<dbReference type="GO" id="GO:0009742">
    <property type="term" value="P:brassinosteroid mediated signaling pathway"/>
    <property type="evidence" value="ECO:0007669"/>
    <property type="project" value="UniProtKB-KW"/>
</dbReference>
<dbReference type="EMBL" id="LS480641">
    <property type="protein sequence ID" value="SPT16156.1"/>
    <property type="molecule type" value="Genomic_DNA"/>
</dbReference>
<dbReference type="Gramene" id="TraesRN2D0100196200.1">
    <property type="protein sequence ID" value="TraesRN2D0100196200.1"/>
    <property type="gene ID" value="TraesRN2D0100196200"/>
</dbReference>
<evidence type="ECO:0000313" key="16">
    <source>
        <dbReference type="EMBL" id="KAF7013843.1"/>
    </source>
</evidence>
<dbReference type="Gramene" id="TraesLDM2D03G01107560.1">
    <property type="protein sequence ID" value="TraesLDM2D03G01107560.1.CDS1"/>
    <property type="gene ID" value="TraesLDM2D03G01107560"/>
</dbReference>
<dbReference type="Gramene" id="TraesCAD_scaffold_003571_01G000200.1">
    <property type="protein sequence ID" value="TraesCAD_scaffold_003571_01G000200.1"/>
    <property type="gene ID" value="TraesCAD_scaffold_003571_01G000200"/>
</dbReference>
<evidence type="ECO:0000256" key="8">
    <source>
        <dbReference type="ARBA" id="ARBA00022737"/>
    </source>
</evidence>
<dbReference type="Gramene" id="TraesCLE_scaffold_030723_01G000200.1">
    <property type="protein sequence ID" value="TraesCLE_scaffold_030723_01G000200.1"/>
    <property type="gene ID" value="TraesCLE_scaffold_030723_01G000200"/>
</dbReference>
<dbReference type="Gramene" id="TraesMAC2D03G01104830.1">
    <property type="protein sequence ID" value="TraesMAC2D03G01104830.1.CDS1"/>
    <property type="gene ID" value="TraesMAC2D03G01104830"/>
</dbReference>
<dbReference type="Proteomes" id="UP000815260">
    <property type="component" value="Chromosome 2D"/>
</dbReference>
<comment type="similarity">
    <text evidence="2">Belongs to the RLP family.</text>
</comment>
<dbReference type="EMBL" id="CM022216">
    <property type="protein sequence ID" value="KAF7013843.1"/>
    <property type="molecule type" value="Genomic_DNA"/>
</dbReference>
<sequence>MPAMMAHLLPLALLLLFLLQIKLVAISSLLPSAGTFANHTTIIPVRCLPDEALALLRLKLSFTASDESVVAFQSWKASTDCCSWEGIHCSGTSGHVISLDLGDRGLESNHLHSVLFDLTSLRCLNLGGNNFSLSKIPSTGFEKLTSLTHLNLSNSNFAGQVPAYSIGRLTDLVSLDLSFNSEIIELFDAGYVVYGDWTNLHQLTLPNFTALVANLTNLEELHLGMIDMFVQGDEWCNALAKYTPNLRVLSLPFCWLTGPICGSLAGLQSLSIVDLQFNRLTGPIPKFFSNFSSLTVLQLSYNHLEGRFPSVIFRHKKLVTIDLRANYNISGNLPNFSTDSSQLENLLVGRTNFSGTIPTSISNLKCLKKLGLDVIGFAGELPSSIGRLRSLNSLQLSGLELVGSVPSWITNLTSLEVLEVSHCGLNGPIPSSIGELNKLRKLALYKCNFSGKIPSGILNLTQLDTLQLHSNNLIGTMQLNSLWKLQNLSDLNLSNNKLNVIDQEDNSSLTSFPNIVYLGLASCNIKKFPNILRHSNGICGVDLSSNMIHGAIPQWVWEKLTDHDLFFLNLSHNEFTTIGYDTFRPFSASIFDLSFNMFEGPIPIPQHSEVLDYSRNHFSSMPLNISTQLDGTYYFKASRNHLSGNIPPYFCNTWLEILDLSYNNLNGSIPSCLMEDANALQVLNLKENQLYGELPHNINESCMFEVLDFSGNRIEGQLPRSLTSCQYLEVLDIGNNQVSDSFPCWMMALSRLQVLVLNSNKLFGQLSPSTGDEKNTCEFRSLRILDLASNNLSGTLTGDWFIRLKSMKVEAAKETSIMEYNGYQHPAYQVNTVLTYKGSYMFFSKILTTLVFIDVSNNAMHGSIPGAIGELYLLQALNMSHNSFTGQIPSQFGRLHQVESLDLSSNDISGEIPQEISSIDFLTTLNLSNNMLEGRIPESLHFSTFTNSSFMGNTGLCGSPLSKQCSNDTSPSLVLHTSDRISIDIILFLFVGLGFGVAFAVVIVVIWVHPFRKKT</sequence>
<dbReference type="Gramene" id="TraesLAC2D03G01058050.1">
    <property type="protein sequence ID" value="TraesLAC2D03G01058050.1.CDS1"/>
    <property type="gene ID" value="TraesLAC2D03G01058050"/>
</dbReference>
<proteinExistence type="inferred from homology"/>
<evidence type="ECO:0000256" key="11">
    <source>
        <dbReference type="ARBA" id="ARBA00023180"/>
    </source>
</evidence>
<dbReference type="Pfam" id="PF00560">
    <property type="entry name" value="LRR_1"/>
    <property type="match status" value="5"/>
</dbReference>
<dbReference type="Gramene" id="TraesSYM2D03G01120360.1">
    <property type="protein sequence ID" value="TraesSYM2D03G01120360.1.CDS1"/>
    <property type="gene ID" value="TraesSYM2D03G01120360"/>
</dbReference>
<dbReference type="FunFam" id="3.80.10.10:FF:000111">
    <property type="entry name" value="LRR receptor-like serine/threonine-protein kinase ERECTA"/>
    <property type="match status" value="1"/>
</dbReference>
<dbReference type="Pfam" id="PF13855">
    <property type="entry name" value="LRR_8"/>
    <property type="match status" value="1"/>
</dbReference>
<dbReference type="PROSITE" id="PS51450">
    <property type="entry name" value="LRR"/>
    <property type="match status" value="1"/>
</dbReference>
<dbReference type="OMA" id="YFNESCT"/>
<feature type="domain" description="Leucine-rich repeat-containing N-terminal plant-type" evidence="14">
    <location>
        <begin position="49"/>
        <end position="90"/>
    </location>
</feature>
<dbReference type="PANTHER" id="PTHR48061">
    <property type="entry name" value="LEUCINE-RICH REPEAT RECEPTOR PROTEIN KINASE EMS1-LIKE-RELATED"/>
    <property type="match status" value="1"/>
</dbReference>
<keyword evidence="8" id="KW-0677">Repeat</keyword>
<dbReference type="SMART" id="SM00369">
    <property type="entry name" value="LRR_TYP"/>
    <property type="match status" value="10"/>
</dbReference>
<evidence type="ECO:0000256" key="3">
    <source>
        <dbReference type="ARBA" id="ARBA00022475"/>
    </source>
</evidence>
<dbReference type="Gramene" id="TraesJUL2D03G01112390.1">
    <property type="protein sequence ID" value="TraesJUL2D03G01112390.1.CDS1"/>
    <property type="gene ID" value="TraesJUL2D03G01112390"/>
</dbReference>
<dbReference type="FunFam" id="3.80.10.10:FF:000095">
    <property type="entry name" value="LRR receptor-like serine/threonine-protein kinase GSO1"/>
    <property type="match status" value="1"/>
</dbReference>
<dbReference type="SMR" id="A0A9R1ENU1"/>
<dbReference type="PANTHER" id="PTHR48061:SF48">
    <property type="entry name" value="OS01G0162500 PROTEIN"/>
    <property type="match status" value="1"/>
</dbReference>
<evidence type="ECO:0000256" key="9">
    <source>
        <dbReference type="ARBA" id="ARBA00022989"/>
    </source>
</evidence>
<keyword evidence="11" id="KW-0325">Glycoprotein</keyword>
<evidence type="ECO:0000313" key="18">
    <source>
        <dbReference type="Proteomes" id="UP000280104"/>
    </source>
</evidence>
<dbReference type="Gramene" id="TraesJAG2D03G01109610.1">
    <property type="protein sequence ID" value="TraesJAG2D03G01109610.1.CDS1"/>
    <property type="gene ID" value="TraesJAG2D03G01109610"/>
</dbReference>
<dbReference type="AlphaFoldDB" id="A0A9R1ENU1"/>
<dbReference type="Gramene" id="TraesWEE_scaffold_012497_01G000100.1">
    <property type="protein sequence ID" value="TraesWEE_scaffold_012497_01G000100.1"/>
    <property type="gene ID" value="TraesWEE_scaffold_012497_01G000100"/>
</dbReference>
<dbReference type="FunFam" id="3.80.10.10:FF:000041">
    <property type="entry name" value="LRR receptor-like serine/threonine-protein kinase ERECTA"/>
    <property type="match status" value="1"/>
</dbReference>
<feature type="domain" description="Disease resistance R13L4/SHOC-2-like LRR" evidence="15">
    <location>
        <begin position="359"/>
        <end position="532"/>
    </location>
</feature>
<keyword evidence="6 12" id="KW-0812">Transmembrane</keyword>
<evidence type="ECO:0000259" key="15">
    <source>
        <dbReference type="Pfam" id="PF23598"/>
    </source>
</evidence>
<evidence type="ECO:0000256" key="1">
    <source>
        <dbReference type="ARBA" id="ARBA00004251"/>
    </source>
</evidence>
<dbReference type="HOGENOM" id="CLU_000288_18_3_1"/>
<dbReference type="InterPro" id="IPR001611">
    <property type="entry name" value="Leu-rich_rpt"/>
</dbReference>
<evidence type="ECO:0000313" key="17">
    <source>
        <dbReference type="EMBL" id="SPT16156.1"/>
    </source>
</evidence>
<keyword evidence="4" id="KW-0433">Leucine-rich repeat</keyword>
<keyword evidence="7 13" id="KW-0732">Signal</keyword>
<keyword evidence="5" id="KW-1070">Brassinosteroid signaling pathway</keyword>
<keyword evidence="3" id="KW-1003">Cell membrane</keyword>
<dbReference type="PaxDb" id="4565-Traes_2DS_588BF680A.1"/>
<gene>
    <name evidence="17" type="ORF">CAMPLR22A2D_LOCUS750</name>
    <name evidence="16" type="ORF">CFC21_027894</name>
</gene>
<dbReference type="InterPro" id="IPR055414">
    <property type="entry name" value="LRR_R13L4/SHOC2-like"/>
</dbReference>
<protein>
    <recommendedName>
        <fullName evidence="19">Leucine-rich repeat-containing N-terminal plant-type domain-containing protein</fullName>
    </recommendedName>
</protein>
<evidence type="ECO:0000256" key="4">
    <source>
        <dbReference type="ARBA" id="ARBA00022614"/>
    </source>
</evidence>
<feature type="transmembrane region" description="Helical" evidence="12">
    <location>
        <begin position="985"/>
        <end position="1008"/>
    </location>
</feature>
<accession>A0A9R1ENU1</accession>
<dbReference type="InterPro" id="IPR003591">
    <property type="entry name" value="Leu-rich_rpt_typical-subtyp"/>
</dbReference>
<evidence type="ECO:0000256" key="6">
    <source>
        <dbReference type="ARBA" id="ARBA00022692"/>
    </source>
</evidence>
<comment type="subcellular location">
    <subcellularLocation>
        <location evidence="1">Cell membrane</location>
        <topology evidence="1">Single-pass type I membrane protein</topology>
    </subcellularLocation>
</comment>
<dbReference type="Pfam" id="PF08263">
    <property type="entry name" value="LRRNT_2"/>
    <property type="match status" value="1"/>
</dbReference>
<name>A0A9R1ENU1_WHEAT</name>
<keyword evidence="10 12" id="KW-0472">Membrane</keyword>
<keyword evidence="9 12" id="KW-1133">Transmembrane helix</keyword>
<evidence type="ECO:0000259" key="14">
    <source>
        <dbReference type="Pfam" id="PF08263"/>
    </source>
</evidence>
<evidence type="ECO:0000256" key="10">
    <source>
        <dbReference type="ARBA" id="ARBA00023136"/>
    </source>
</evidence>
<dbReference type="Gramene" id="TraesARI2D03G01122650.1">
    <property type="protein sequence ID" value="TraesARI2D03G01122650.1.CDS1"/>
    <property type="gene ID" value="TraesARI2D03G01122650"/>
</dbReference>
<organism evidence="16">
    <name type="scientific">Triticum aestivum</name>
    <name type="common">Wheat</name>
    <dbReference type="NCBI Taxonomy" id="4565"/>
    <lineage>
        <taxon>Eukaryota</taxon>
        <taxon>Viridiplantae</taxon>
        <taxon>Streptophyta</taxon>
        <taxon>Embryophyta</taxon>
        <taxon>Tracheophyta</taxon>
        <taxon>Spermatophyta</taxon>
        <taxon>Magnoliopsida</taxon>
        <taxon>Liliopsida</taxon>
        <taxon>Poales</taxon>
        <taxon>Poaceae</taxon>
        <taxon>BOP clade</taxon>
        <taxon>Pooideae</taxon>
        <taxon>Triticodae</taxon>
        <taxon>Triticeae</taxon>
        <taxon>Triticinae</taxon>
        <taxon>Triticum</taxon>
    </lineage>
</organism>
<dbReference type="SUPFAM" id="SSF52047">
    <property type="entry name" value="RNI-like"/>
    <property type="match status" value="1"/>
</dbReference>
<dbReference type="Proteomes" id="UP000280104">
    <property type="component" value="Chromosome II"/>
</dbReference>
<dbReference type="STRING" id="4565.W5C574"/>
<dbReference type="InterPro" id="IPR013210">
    <property type="entry name" value="LRR_N_plant-typ"/>
</dbReference>
<evidence type="ECO:0000256" key="7">
    <source>
        <dbReference type="ARBA" id="ARBA00022729"/>
    </source>
</evidence>
<reference evidence="16" key="1">
    <citation type="journal article" date="2017" name="Gigascience">
        <title>The first near-complete assembly of the hexaploid bread wheat genome, Triticum aestivum.</title>
        <authorList>
            <person name="Zimin A.V."/>
            <person name="Puiu D."/>
            <person name="Hall R."/>
            <person name="Kingan S."/>
            <person name="Clavijo B.J."/>
            <person name="Salzberg S.L."/>
        </authorList>
    </citation>
    <scope>NUCLEOTIDE SEQUENCE</scope>
    <source>
        <tissue evidence="16">Leaf</tissue>
    </source>
</reference>
<dbReference type="Gramene" id="TraesCS2D03G0177500.1">
    <property type="protein sequence ID" value="TraesCS2D03G0177500.1.CDS1"/>
    <property type="gene ID" value="TraesCS2D03G0177500"/>
</dbReference>
<evidence type="ECO:0000256" key="13">
    <source>
        <dbReference type="SAM" id="SignalP"/>
    </source>
</evidence>
<evidence type="ECO:0000256" key="2">
    <source>
        <dbReference type="ARBA" id="ARBA00009592"/>
    </source>
</evidence>
<dbReference type="GO" id="GO:0005886">
    <property type="term" value="C:plasma membrane"/>
    <property type="evidence" value="ECO:0007669"/>
    <property type="project" value="UniProtKB-SubCell"/>
</dbReference>
<dbReference type="SUPFAM" id="SSF52058">
    <property type="entry name" value="L domain-like"/>
    <property type="match status" value="2"/>
</dbReference>
<dbReference type="Gramene" id="TraesPARA_EIv1.0_0644650.1">
    <property type="protein sequence ID" value="TraesPARA_EIv1.0_0644650.1.CDS1"/>
    <property type="gene ID" value="TraesPARA_EIv1.0_0644650"/>
</dbReference>
<evidence type="ECO:0000256" key="12">
    <source>
        <dbReference type="SAM" id="Phobius"/>
    </source>
</evidence>